<accession>A0AA35NML9</accession>
<gene>
    <name evidence="1" type="primary">SKDI15G2210</name>
    <name evidence="1" type="ORF">SKDI_15G2210</name>
</gene>
<evidence type="ECO:0000313" key="2">
    <source>
        <dbReference type="Proteomes" id="UP001162087"/>
    </source>
</evidence>
<dbReference type="Pfam" id="PF00787">
    <property type="entry name" value="PX"/>
    <property type="match status" value="1"/>
</dbReference>
<proteinExistence type="predicted"/>
<dbReference type="CDD" id="cd06861">
    <property type="entry name" value="PX_Vps5p"/>
    <property type="match status" value="1"/>
</dbReference>
<dbReference type="GO" id="GO:0042147">
    <property type="term" value="P:retrograde transport, endosome to Golgi"/>
    <property type="evidence" value="ECO:0007669"/>
    <property type="project" value="TreeGrafter"/>
</dbReference>
<dbReference type="GO" id="GO:0032266">
    <property type="term" value="F:phosphatidylinositol-3-phosphate binding"/>
    <property type="evidence" value="ECO:0007669"/>
    <property type="project" value="UniProtKB-ARBA"/>
</dbReference>
<dbReference type="SMART" id="SM00312">
    <property type="entry name" value="PX"/>
    <property type="match status" value="1"/>
</dbReference>
<sequence length="680" mass="77198">MDYEENLEAPVWDELNHEEDNPQSAISNPTESGVQLPFQEGKRKEELSKKKAPLNNEINIDISPEWKDPGLSVAGNPLMEEQQQGSEELKANALINSLAPEQDSIADIKNNASQFLVTKDFGDALFTGSANSPLVFDDTICSTNTSASTNSRSISGRRSGKPQILFDSARAQRSSKRIYSLKAKKTSNSNDATKLPFTDPLKKAEKENEFVEESLDNKNERGEINEGTVTAFAKKNILEQVDKPLYNIPQRGENSVSSTNIETNSKKVEELKTDSKLPSTEHAVDFNVEVTNPVKVGELTSIHVEYTVIGKSPLLELKYTQVNRRYRDFRWLYRQLQNNHWGKVIPPPPEKQSVGSFKQDFIENRRFQMESMLKKICQDPALQKDQDFLLFLTSDDFSSESKRRAFLTGSGAINDSNDLSEIRISEIQLLGTEDAADVLRNGGIDAESHKGFMNISFSSLPKYNEIDEFFTEKKQKVDELEDNLKKLGKSLEMVDTSRNSLASSTEEFSDMIETLASLNVSEPNSELLNNFADVHKSIKSSLERSSLQETLTMGVMLDDYIRSLASVKAIFNQRAKLGYFLVVLENDMNKKHSQLGKLGQNVHSEKFIETKKEFLTIERRYKLTKTQWQEIGERIKDEFQNFSIDKIREFRNGMEISLEAAIESQKECIELWETFYQTNL</sequence>
<keyword evidence="2" id="KW-1185">Reference proteome</keyword>
<dbReference type="GO" id="GO:0005829">
    <property type="term" value="C:cytosol"/>
    <property type="evidence" value="ECO:0007669"/>
    <property type="project" value="GOC"/>
</dbReference>
<dbReference type="PANTHER" id="PTHR10555:SF170">
    <property type="entry name" value="FI18122P1"/>
    <property type="match status" value="1"/>
</dbReference>
<name>A0AA35NML9_SACK1</name>
<dbReference type="InterPro" id="IPR037868">
    <property type="entry name" value="PX_Vps5"/>
</dbReference>
<reference evidence="1" key="1">
    <citation type="submission" date="2022-10" db="EMBL/GenBank/DDBJ databases">
        <authorList>
            <person name="Byrne P K."/>
        </authorList>
    </citation>
    <scope>NUCLEOTIDE SEQUENCE</scope>
    <source>
        <strain evidence="1">IFO1802</strain>
    </source>
</reference>
<dbReference type="InterPro" id="IPR035803">
    <property type="entry name" value="BAR_Vps5"/>
</dbReference>
<evidence type="ECO:0000313" key="1">
    <source>
        <dbReference type="EMBL" id="CAI4051412.1"/>
    </source>
</evidence>
<dbReference type="InterPro" id="IPR001683">
    <property type="entry name" value="PX_dom"/>
</dbReference>
<organism evidence="1 2">
    <name type="scientific">Saccharomyces kudriavzevii (strain ATCC MYA-4449 / AS 2.2408 / CBS 8840 / NBRC 1802 / NCYC 2889)</name>
    <name type="common">Yeast</name>
    <dbReference type="NCBI Taxonomy" id="226230"/>
    <lineage>
        <taxon>Eukaryota</taxon>
        <taxon>Fungi</taxon>
        <taxon>Dikarya</taxon>
        <taxon>Ascomycota</taxon>
        <taxon>Saccharomycotina</taxon>
        <taxon>Saccharomycetes</taxon>
        <taxon>Saccharomycetales</taxon>
        <taxon>Saccharomycetaceae</taxon>
        <taxon>Saccharomyces</taxon>
    </lineage>
</organism>
<dbReference type="Proteomes" id="UP001162087">
    <property type="component" value="Chromosome 15"/>
</dbReference>
<dbReference type="Pfam" id="PF09325">
    <property type="entry name" value="Vps5"/>
    <property type="match status" value="1"/>
</dbReference>
<dbReference type="OrthoDB" id="271164at2759"/>
<dbReference type="InterPro" id="IPR015404">
    <property type="entry name" value="Vps5_C"/>
</dbReference>
<dbReference type="GO" id="GO:0030904">
    <property type="term" value="C:retromer complex"/>
    <property type="evidence" value="ECO:0007669"/>
    <property type="project" value="UniProtKB-ARBA"/>
</dbReference>
<protein>
    <submittedName>
        <fullName evidence="1">Uncharacterized protein</fullName>
    </submittedName>
</protein>
<dbReference type="InterPro" id="IPR036871">
    <property type="entry name" value="PX_dom_sf"/>
</dbReference>
<dbReference type="SUPFAM" id="SSF64268">
    <property type="entry name" value="PX domain"/>
    <property type="match status" value="1"/>
</dbReference>
<dbReference type="GO" id="GO:0005794">
    <property type="term" value="C:Golgi apparatus"/>
    <property type="evidence" value="ECO:0007669"/>
    <property type="project" value="UniProtKB-SubCell"/>
</dbReference>
<dbReference type="PROSITE" id="PS50195">
    <property type="entry name" value="PX"/>
    <property type="match status" value="1"/>
</dbReference>
<dbReference type="GO" id="GO:0045053">
    <property type="term" value="P:protein retention in Golgi apparatus"/>
    <property type="evidence" value="ECO:0007669"/>
    <property type="project" value="TreeGrafter"/>
</dbReference>
<dbReference type="Gene3D" id="3.30.1520.10">
    <property type="entry name" value="Phox-like domain"/>
    <property type="match status" value="1"/>
</dbReference>
<dbReference type="CDD" id="cd07627">
    <property type="entry name" value="BAR_Vps5p"/>
    <property type="match status" value="1"/>
</dbReference>
<dbReference type="EMBL" id="OX365910">
    <property type="protein sequence ID" value="CAI4051412.1"/>
    <property type="molecule type" value="Genomic_DNA"/>
</dbReference>
<dbReference type="Gene3D" id="1.20.1270.60">
    <property type="entry name" value="Arfaptin homology (AH) domain/BAR domain"/>
    <property type="match status" value="1"/>
</dbReference>
<dbReference type="GO" id="GO:0005768">
    <property type="term" value="C:endosome"/>
    <property type="evidence" value="ECO:0007669"/>
    <property type="project" value="TreeGrafter"/>
</dbReference>
<dbReference type="PANTHER" id="PTHR10555">
    <property type="entry name" value="SORTING NEXIN"/>
    <property type="match status" value="1"/>
</dbReference>
<dbReference type="GO" id="GO:0015031">
    <property type="term" value="P:protein transport"/>
    <property type="evidence" value="ECO:0007669"/>
    <property type="project" value="UniProtKB-KW"/>
</dbReference>
<dbReference type="InterPro" id="IPR027267">
    <property type="entry name" value="AH/BAR_dom_sf"/>
</dbReference>